<feature type="transmembrane region" description="Helical" evidence="6">
    <location>
        <begin position="58"/>
        <end position="79"/>
    </location>
</feature>
<keyword evidence="3 6" id="KW-0812">Transmembrane</keyword>
<dbReference type="EMBL" id="NRJG01000063">
    <property type="protein sequence ID" value="RIY38538.1"/>
    <property type="molecule type" value="Genomic_DNA"/>
</dbReference>
<keyword evidence="9" id="KW-1185">Reference proteome</keyword>
<dbReference type="InterPro" id="IPR052522">
    <property type="entry name" value="ABC-2_transport_permease"/>
</dbReference>
<dbReference type="Pfam" id="PF01061">
    <property type="entry name" value="ABC2_membrane"/>
    <property type="match status" value="1"/>
</dbReference>
<sequence>MSGIKLSAKEQQALNSFQEQTYLEASKPRSFWQINKQSILCILLQEYRRNKNEWVDNIFSQIIGAIIYFLVFGTLIGRFVGDIDGIPYINFIVPGFIAMTLIMTAYDQGVWFLYFKKYDQSITSFQTSPISPHAFIIGQAIASFIRCLFVLTCIYLLSWIFTGVTTIAHPFLALSVVLLVSILGANLGVIGGLYANTWEQCFFVSTFIIQPLIYVSGVFYSVDQVPGILSKISQFNPISYIVSSSRYAFYEHAMTWVNPYYTLIILSVLIVITYIWIKILLRKFFNMR</sequence>
<dbReference type="PANTHER" id="PTHR43332">
    <property type="entry name" value="INNER MEMBRANE TRANSPORT PERMEASE YADH-RELATED"/>
    <property type="match status" value="1"/>
</dbReference>
<dbReference type="InterPro" id="IPR013525">
    <property type="entry name" value="ABC2_TM"/>
</dbReference>
<gene>
    <name evidence="8" type="ORF">CKF58_04025</name>
</gene>
<name>A0A3A1YMP7_9GAMM</name>
<feature type="transmembrane region" description="Helical" evidence="6">
    <location>
        <begin position="167"/>
        <end position="189"/>
    </location>
</feature>
<feature type="transmembrane region" description="Helical" evidence="6">
    <location>
        <begin position="260"/>
        <end position="281"/>
    </location>
</feature>
<evidence type="ECO:0000256" key="2">
    <source>
        <dbReference type="ARBA" id="ARBA00007783"/>
    </source>
</evidence>
<evidence type="ECO:0000313" key="8">
    <source>
        <dbReference type="EMBL" id="RIY38538.1"/>
    </source>
</evidence>
<dbReference type="PANTHER" id="PTHR43332:SF2">
    <property type="entry name" value="INNER MEMBRANE TRANSPORT PERMEASE YADH"/>
    <property type="match status" value="1"/>
</dbReference>
<feature type="transmembrane region" description="Helical" evidence="6">
    <location>
        <begin position="135"/>
        <end position="161"/>
    </location>
</feature>
<dbReference type="GO" id="GO:0140359">
    <property type="term" value="F:ABC-type transporter activity"/>
    <property type="evidence" value="ECO:0007669"/>
    <property type="project" value="InterPro"/>
</dbReference>
<dbReference type="RefSeq" id="WP_119531220.1">
    <property type="nucleotide sequence ID" value="NZ_JBHSSP010000006.1"/>
</dbReference>
<keyword evidence="6" id="KW-1003">Cell membrane</keyword>
<accession>A0A3A1YMP7</accession>
<feature type="transmembrane region" description="Helical" evidence="6">
    <location>
        <begin position="201"/>
        <end position="222"/>
    </location>
</feature>
<evidence type="ECO:0000256" key="1">
    <source>
        <dbReference type="ARBA" id="ARBA00004141"/>
    </source>
</evidence>
<dbReference type="PRINTS" id="PR00164">
    <property type="entry name" value="ABC2TRNSPORT"/>
</dbReference>
<evidence type="ECO:0000256" key="4">
    <source>
        <dbReference type="ARBA" id="ARBA00022989"/>
    </source>
</evidence>
<evidence type="ECO:0000313" key="9">
    <source>
        <dbReference type="Proteomes" id="UP000265916"/>
    </source>
</evidence>
<dbReference type="AlphaFoldDB" id="A0A3A1YMP7"/>
<comment type="subcellular location">
    <subcellularLocation>
        <location evidence="6">Cell inner membrane</location>
        <topology evidence="6">Multi-pass membrane protein</topology>
    </subcellularLocation>
    <subcellularLocation>
        <location evidence="1">Membrane</location>
        <topology evidence="1">Multi-pass membrane protein</topology>
    </subcellularLocation>
</comment>
<evidence type="ECO:0000256" key="5">
    <source>
        <dbReference type="ARBA" id="ARBA00023136"/>
    </source>
</evidence>
<dbReference type="InterPro" id="IPR000412">
    <property type="entry name" value="ABC_2_transport"/>
</dbReference>
<proteinExistence type="inferred from homology"/>
<keyword evidence="5 6" id="KW-0472">Membrane</keyword>
<protein>
    <recommendedName>
        <fullName evidence="6">Transport permease protein</fullName>
    </recommendedName>
</protein>
<evidence type="ECO:0000256" key="6">
    <source>
        <dbReference type="RuleBase" id="RU361157"/>
    </source>
</evidence>
<dbReference type="OrthoDB" id="9804001at2"/>
<feature type="domain" description="ABC transmembrane type-2" evidence="7">
    <location>
        <begin position="52"/>
        <end position="284"/>
    </location>
</feature>
<keyword evidence="4 6" id="KW-1133">Transmembrane helix</keyword>
<reference evidence="8 9" key="1">
    <citation type="submission" date="2017-08" db="EMBL/GenBank/DDBJ databases">
        <title>Reclassification of Bisgaard taxon 37 and 44.</title>
        <authorList>
            <person name="Christensen H."/>
        </authorList>
    </citation>
    <scope>NUCLEOTIDE SEQUENCE [LARGE SCALE GENOMIC DNA]</scope>
    <source>
        <strain evidence="8 9">111</strain>
    </source>
</reference>
<dbReference type="Proteomes" id="UP000265916">
    <property type="component" value="Unassembled WGS sequence"/>
</dbReference>
<dbReference type="PROSITE" id="PS51012">
    <property type="entry name" value="ABC_TM2"/>
    <property type="match status" value="1"/>
</dbReference>
<dbReference type="PIRSF" id="PIRSF006648">
    <property type="entry name" value="DrrB"/>
    <property type="match status" value="1"/>
</dbReference>
<comment type="similarity">
    <text evidence="2 6">Belongs to the ABC-2 integral membrane protein family.</text>
</comment>
<organism evidence="8 9">
    <name type="scientific">Psittacicella hinzii</name>
    <dbReference type="NCBI Taxonomy" id="2028575"/>
    <lineage>
        <taxon>Bacteria</taxon>
        <taxon>Pseudomonadati</taxon>
        <taxon>Pseudomonadota</taxon>
        <taxon>Gammaproteobacteria</taxon>
        <taxon>Pasteurellales</taxon>
        <taxon>Psittacicellaceae</taxon>
        <taxon>Psittacicella</taxon>
    </lineage>
</organism>
<dbReference type="GO" id="GO:0043190">
    <property type="term" value="C:ATP-binding cassette (ABC) transporter complex"/>
    <property type="evidence" value="ECO:0007669"/>
    <property type="project" value="InterPro"/>
</dbReference>
<keyword evidence="6" id="KW-0813">Transport</keyword>
<feature type="transmembrane region" description="Helical" evidence="6">
    <location>
        <begin position="91"/>
        <end position="114"/>
    </location>
</feature>
<evidence type="ECO:0000256" key="3">
    <source>
        <dbReference type="ARBA" id="ARBA00022692"/>
    </source>
</evidence>
<comment type="caution">
    <text evidence="8">The sequence shown here is derived from an EMBL/GenBank/DDBJ whole genome shotgun (WGS) entry which is preliminary data.</text>
</comment>
<evidence type="ECO:0000259" key="7">
    <source>
        <dbReference type="PROSITE" id="PS51012"/>
    </source>
</evidence>
<dbReference type="InterPro" id="IPR047817">
    <property type="entry name" value="ABC2_TM_bact-type"/>
</dbReference>